<dbReference type="EMBL" id="CAFBMZ010000023">
    <property type="protein sequence ID" value="CAB4922307.1"/>
    <property type="molecule type" value="Genomic_DNA"/>
</dbReference>
<accession>A0A6J7HM88</accession>
<dbReference type="SUPFAM" id="SSF54285">
    <property type="entry name" value="MoaD/ThiS"/>
    <property type="match status" value="1"/>
</dbReference>
<evidence type="ECO:0000313" key="1">
    <source>
        <dbReference type="EMBL" id="CAB4922307.1"/>
    </source>
</evidence>
<sequence>MNKGVEVRYFAAARAVAGVDAATFDSASLDSIISLACSDNPELAKVLSQCSFLLDSIVVHDLSITVNDGSVIDVLPKFAGG</sequence>
<name>A0A6J7HM88_9ZZZZ</name>
<dbReference type="InterPro" id="IPR003749">
    <property type="entry name" value="ThiS/MoaD-like"/>
</dbReference>
<dbReference type="Pfam" id="PF02597">
    <property type="entry name" value="ThiS"/>
    <property type="match status" value="1"/>
</dbReference>
<reference evidence="1" key="1">
    <citation type="submission" date="2020-05" db="EMBL/GenBank/DDBJ databases">
        <authorList>
            <person name="Chiriac C."/>
            <person name="Salcher M."/>
            <person name="Ghai R."/>
            <person name="Kavagutti S V."/>
        </authorList>
    </citation>
    <scope>NUCLEOTIDE SEQUENCE</scope>
</reference>
<dbReference type="InterPro" id="IPR016155">
    <property type="entry name" value="Mopterin_synth/thiamin_S_b"/>
</dbReference>
<dbReference type="Gene3D" id="3.10.20.30">
    <property type="match status" value="1"/>
</dbReference>
<protein>
    <submittedName>
        <fullName evidence="1">Unannotated protein</fullName>
    </submittedName>
</protein>
<organism evidence="1">
    <name type="scientific">freshwater metagenome</name>
    <dbReference type="NCBI Taxonomy" id="449393"/>
    <lineage>
        <taxon>unclassified sequences</taxon>
        <taxon>metagenomes</taxon>
        <taxon>ecological metagenomes</taxon>
    </lineage>
</organism>
<dbReference type="AlphaFoldDB" id="A0A6J7HM88"/>
<dbReference type="InterPro" id="IPR012675">
    <property type="entry name" value="Beta-grasp_dom_sf"/>
</dbReference>
<proteinExistence type="predicted"/>
<gene>
    <name evidence="1" type="ORF">UFOPK3684_00468</name>
</gene>